<protein>
    <recommendedName>
        <fullName evidence="1">D-lactate dehydratase</fullName>
        <ecNumber evidence="1">4.2.1.130</ecNumber>
    </recommendedName>
</protein>
<dbReference type="CDD" id="cd03135">
    <property type="entry name" value="GATase1_DJ-1"/>
    <property type="match status" value="1"/>
</dbReference>
<dbReference type="GO" id="GO:0006979">
    <property type="term" value="P:response to oxidative stress"/>
    <property type="evidence" value="ECO:0007669"/>
    <property type="project" value="TreeGrafter"/>
</dbReference>
<dbReference type="GO" id="GO:0005634">
    <property type="term" value="C:nucleus"/>
    <property type="evidence" value="ECO:0007669"/>
    <property type="project" value="TreeGrafter"/>
</dbReference>
<dbReference type="Proteomes" id="UP000663861">
    <property type="component" value="Unassembled WGS sequence"/>
</dbReference>
<dbReference type="Gene3D" id="3.40.50.880">
    <property type="match status" value="1"/>
</dbReference>
<dbReference type="GO" id="GO:0005739">
    <property type="term" value="C:mitochondrion"/>
    <property type="evidence" value="ECO:0007669"/>
    <property type="project" value="TreeGrafter"/>
</dbReference>
<evidence type="ECO:0000259" key="3">
    <source>
        <dbReference type="Pfam" id="PF01965"/>
    </source>
</evidence>
<dbReference type="InterPro" id="IPR006287">
    <property type="entry name" value="DJ-1"/>
</dbReference>
<dbReference type="EC" id="4.2.1.130" evidence="1"/>
<dbReference type="InterPro" id="IPR050325">
    <property type="entry name" value="Prot/Nucl_acid_deglycase"/>
</dbReference>
<accession>A0A8H3CNN8</accession>
<dbReference type="GO" id="GO:1903189">
    <property type="term" value="P:glyoxal metabolic process"/>
    <property type="evidence" value="ECO:0007669"/>
    <property type="project" value="TreeGrafter"/>
</dbReference>
<dbReference type="InterPro" id="IPR002818">
    <property type="entry name" value="DJ-1/PfpI"/>
</dbReference>
<dbReference type="PANTHER" id="PTHR48094:SF12">
    <property type="entry name" value="PARKINSON DISEASE PROTEIN 7 HOMOLOG"/>
    <property type="match status" value="1"/>
</dbReference>
<evidence type="ECO:0000256" key="1">
    <source>
        <dbReference type="ARBA" id="ARBA00013134"/>
    </source>
</evidence>
<organism evidence="5 6">
    <name type="scientific">Rhizoctonia solani</name>
    <dbReference type="NCBI Taxonomy" id="456999"/>
    <lineage>
        <taxon>Eukaryota</taxon>
        <taxon>Fungi</taxon>
        <taxon>Dikarya</taxon>
        <taxon>Basidiomycota</taxon>
        <taxon>Agaricomycotina</taxon>
        <taxon>Agaricomycetes</taxon>
        <taxon>Cantharellales</taxon>
        <taxon>Ceratobasidiaceae</taxon>
        <taxon>Rhizoctonia</taxon>
    </lineage>
</organism>
<name>A0A8H3CNN8_9AGAM</name>
<feature type="domain" description="DJ-1/PfpI" evidence="3">
    <location>
        <begin position="4"/>
        <end position="180"/>
    </location>
</feature>
<sequence>MFPRALIFIANGTEEMEFTIAYDTLVRAGISCTSAFVPDKEGGPTQTSEGEGLVATCSRGVRITADTGLQSVQNDKYQDYDVVVVPGGAKGAETISTNSECLKIIRWQHEAGKLVAMICAGSLAALRADILESAITSHPSVKDQLAERFTYKEDSVVVDRNLITSRGPGTAFLFAFAIIEKIIGPGKRKEVEGPMVFPQN</sequence>
<dbReference type="EMBL" id="CAJMWY010002463">
    <property type="protein sequence ID" value="CAE6489547.1"/>
    <property type="molecule type" value="Genomic_DNA"/>
</dbReference>
<proteinExistence type="predicted"/>
<dbReference type="SUPFAM" id="SSF52317">
    <property type="entry name" value="Class I glutamine amidotransferase-like"/>
    <property type="match status" value="1"/>
</dbReference>
<dbReference type="EMBL" id="CAJMWX010000916">
    <property type="protein sequence ID" value="CAE6438534.1"/>
    <property type="molecule type" value="Genomic_DNA"/>
</dbReference>
<dbReference type="GO" id="GO:0019172">
    <property type="term" value="F:glyoxalase III activity"/>
    <property type="evidence" value="ECO:0007669"/>
    <property type="project" value="UniProtKB-EC"/>
</dbReference>
<comment type="caution">
    <text evidence="5">The sequence shown here is derived from an EMBL/GenBank/DDBJ whole genome shotgun (WGS) entry which is preliminary data.</text>
</comment>
<dbReference type="NCBIfam" id="TIGR01383">
    <property type="entry name" value="not_thiJ"/>
    <property type="match status" value="1"/>
</dbReference>
<dbReference type="PANTHER" id="PTHR48094">
    <property type="entry name" value="PROTEIN/NUCLEIC ACID DEGLYCASE DJ-1-RELATED"/>
    <property type="match status" value="1"/>
</dbReference>
<reference evidence="5" key="1">
    <citation type="submission" date="2021-01" db="EMBL/GenBank/DDBJ databases">
        <authorList>
            <person name="Kaushik A."/>
        </authorList>
    </citation>
    <scope>NUCLEOTIDE SEQUENCE</scope>
    <source>
        <strain evidence="4">AG4-R118</strain>
        <strain evidence="5">AG4-RS23</strain>
    </source>
</reference>
<evidence type="ECO:0000313" key="6">
    <source>
        <dbReference type="Proteomes" id="UP000663861"/>
    </source>
</evidence>
<dbReference type="AlphaFoldDB" id="A0A8H3CNN8"/>
<evidence type="ECO:0000256" key="2">
    <source>
        <dbReference type="ARBA" id="ARBA00048082"/>
    </source>
</evidence>
<dbReference type="Proteomes" id="UP000663888">
    <property type="component" value="Unassembled WGS sequence"/>
</dbReference>
<evidence type="ECO:0000313" key="5">
    <source>
        <dbReference type="EMBL" id="CAE6489547.1"/>
    </source>
</evidence>
<evidence type="ECO:0000313" key="4">
    <source>
        <dbReference type="EMBL" id="CAE6438534.1"/>
    </source>
</evidence>
<dbReference type="Pfam" id="PF01965">
    <property type="entry name" value="DJ-1_PfpI"/>
    <property type="match status" value="1"/>
</dbReference>
<comment type="catalytic activity">
    <reaction evidence="2">
        <text>methylglyoxal + H2O = (R)-lactate + H(+)</text>
        <dbReference type="Rhea" id="RHEA:27754"/>
        <dbReference type="ChEBI" id="CHEBI:15377"/>
        <dbReference type="ChEBI" id="CHEBI:15378"/>
        <dbReference type="ChEBI" id="CHEBI:16004"/>
        <dbReference type="ChEBI" id="CHEBI:17158"/>
        <dbReference type="EC" id="4.2.1.130"/>
    </reaction>
</comment>
<gene>
    <name evidence="5" type="ORF">RDB_LOCUS109845</name>
    <name evidence="4" type="ORF">RDB_LOCUS46359</name>
</gene>
<dbReference type="InterPro" id="IPR029062">
    <property type="entry name" value="Class_I_gatase-like"/>
</dbReference>